<feature type="chain" id="PRO_5039165627" description="ABC transporter substrate-binding protein" evidence="3">
    <location>
        <begin position="18"/>
        <end position="418"/>
    </location>
</feature>
<evidence type="ECO:0000313" key="4">
    <source>
        <dbReference type="EMBL" id="PTL39094.1"/>
    </source>
</evidence>
<dbReference type="Proteomes" id="UP000240509">
    <property type="component" value="Unassembled WGS sequence"/>
</dbReference>
<keyword evidence="3" id="KW-0732">Signal</keyword>
<dbReference type="PROSITE" id="PS51257">
    <property type="entry name" value="PROKAR_LIPOPROTEIN"/>
    <property type="match status" value="1"/>
</dbReference>
<dbReference type="SUPFAM" id="SSF53850">
    <property type="entry name" value="Periplasmic binding protein-like II"/>
    <property type="match status" value="1"/>
</dbReference>
<protein>
    <recommendedName>
        <fullName evidence="6">ABC transporter substrate-binding protein</fullName>
    </recommendedName>
</protein>
<evidence type="ECO:0000256" key="3">
    <source>
        <dbReference type="SAM" id="SignalP"/>
    </source>
</evidence>
<feature type="signal peptide" evidence="3">
    <location>
        <begin position="1"/>
        <end position="17"/>
    </location>
</feature>
<dbReference type="OrthoDB" id="9798191at2"/>
<evidence type="ECO:0000313" key="5">
    <source>
        <dbReference type="Proteomes" id="UP000240509"/>
    </source>
</evidence>
<keyword evidence="2" id="KW-0813">Transport</keyword>
<evidence type="ECO:0008006" key="6">
    <source>
        <dbReference type="Google" id="ProtNLM"/>
    </source>
</evidence>
<accession>A0A2T4U6R7</accession>
<dbReference type="RefSeq" id="WP_107584695.1">
    <property type="nucleotide sequence ID" value="NZ_PZJJ01000010.1"/>
</dbReference>
<evidence type="ECO:0000256" key="2">
    <source>
        <dbReference type="ARBA" id="ARBA00022448"/>
    </source>
</evidence>
<gene>
    <name evidence="4" type="ORF">C6Y45_07905</name>
</gene>
<dbReference type="Pfam" id="PF01547">
    <property type="entry name" value="SBP_bac_1"/>
    <property type="match status" value="1"/>
</dbReference>
<proteinExistence type="inferred from homology"/>
<sequence>MKKSMYLLSCTPFLLLAACGENEEAASGENGGNGDKAVVEFFQVKPEGVDTFDTLIDQFEEEHPDIEIDQNTVPDGMTVLTTRFSTGDIPDIFITYPVEEDYILRASNDYLLDMTDEEFIEQLNPEIQDRYLEDGRMYGAALSLNANGVLYHKPTFEEHGIDTPETWDEFTAAFETLDAAGETPLIMGNQNVDQTSIFNLNFIAQQFDPDYWERFNNGEETVTESGEWREASEKMLEIIQYAQNDHMGTDTDQANQMFANGDGAMYFMGAWVLPTLRGMNENFDEEFGYFPFPQTNEPEENVTISGVDVGLSVAADSEHPEEALAFVEFLIDEADQFAEMDGSFSAVEGVDVQDPVLEGLAPHVENNQVANWPNHYWEGGTAAEADFRSHSQNFFIHEDIDQYLNDLEAMFESYRKEN</sequence>
<keyword evidence="5" id="KW-1185">Reference proteome</keyword>
<dbReference type="InterPro" id="IPR006059">
    <property type="entry name" value="SBP"/>
</dbReference>
<name>A0A2T4U6R7_9BACI</name>
<dbReference type="PANTHER" id="PTHR43649">
    <property type="entry name" value="ARABINOSE-BINDING PROTEIN-RELATED"/>
    <property type="match status" value="1"/>
</dbReference>
<evidence type="ECO:0000256" key="1">
    <source>
        <dbReference type="ARBA" id="ARBA00008520"/>
    </source>
</evidence>
<dbReference type="Gene3D" id="3.40.190.10">
    <property type="entry name" value="Periplasmic binding protein-like II"/>
    <property type="match status" value="2"/>
</dbReference>
<dbReference type="AlphaFoldDB" id="A0A2T4U6R7"/>
<dbReference type="PANTHER" id="PTHR43649:SF29">
    <property type="entry name" value="OSMOPROTECTIVE COMPOUNDS-BINDING PROTEIN GGTB"/>
    <property type="match status" value="1"/>
</dbReference>
<dbReference type="InterPro" id="IPR050490">
    <property type="entry name" value="Bact_solute-bd_prot1"/>
</dbReference>
<reference evidence="4 5" key="1">
    <citation type="submission" date="2018-03" db="EMBL/GenBank/DDBJ databases">
        <title>Alkalicoccus saliphilus sp. nov., isolated from a mineral pool.</title>
        <authorList>
            <person name="Zhao B."/>
        </authorList>
    </citation>
    <scope>NUCLEOTIDE SEQUENCE [LARGE SCALE GENOMIC DNA]</scope>
    <source>
        <strain evidence="4 5">6AG</strain>
    </source>
</reference>
<comment type="similarity">
    <text evidence="1">Belongs to the bacterial solute-binding protein 1 family.</text>
</comment>
<comment type="caution">
    <text evidence="4">The sequence shown here is derived from an EMBL/GenBank/DDBJ whole genome shotgun (WGS) entry which is preliminary data.</text>
</comment>
<dbReference type="EMBL" id="PZJJ01000010">
    <property type="protein sequence ID" value="PTL39094.1"/>
    <property type="molecule type" value="Genomic_DNA"/>
</dbReference>
<organism evidence="4 5">
    <name type="scientific">Alkalicoccus saliphilus</name>
    <dbReference type="NCBI Taxonomy" id="200989"/>
    <lineage>
        <taxon>Bacteria</taxon>
        <taxon>Bacillati</taxon>
        <taxon>Bacillota</taxon>
        <taxon>Bacilli</taxon>
        <taxon>Bacillales</taxon>
        <taxon>Bacillaceae</taxon>
        <taxon>Alkalicoccus</taxon>
    </lineage>
</organism>